<dbReference type="CDD" id="cd06223">
    <property type="entry name" value="PRTases_typeI"/>
    <property type="match status" value="1"/>
</dbReference>
<dbReference type="InterPro" id="IPR029057">
    <property type="entry name" value="PRTase-like"/>
</dbReference>
<organism evidence="1 2">
    <name type="scientific">Rhodococcus opacus</name>
    <name type="common">Nocardia opaca</name>
    <dbReference type="NCBI Taxonomy" id="37919"/>
    <lineage>
        <taxon>Bacteria</taxon>
        <taxon>Bacillati</taxon>
        <taxon>Actinomycetota</taxon>
        <taxon>Actinomycetes</taxon>
        <taxon>Mycobacteriales</taxon>
        <taxon>Nocardiaceae</taxon>
        <taxon>Rhodococcus</taxon>
    </lineage>
</organism>
<reference evidence="1 2" key="1">
    <citation type="submission" date="2014-07" db="EMBL/GenBank/DDBJ databases">
        <authorList>
            <person name="Zhang J.E."/>
            <person name="Yang H."/>
            <person name="Guo J."/>
            <person name="Deng Z."/>
            <person name="Luo H."/>
            <person name="Luo M."/>
            <person name="Zhao B."/>
        </authorList>
    </citation>
    <scope>NUCLEOTIDE SEQUENCE [LARGE SCALE GENOMIC DNA]</scope>
    <source>
        <strain evidence="1 2">1CP</strain>
    </source>
</reference>
<evidence type="ECO:0000313" key="1">
    <source>
        <dbReference type="EMBL" id="ANS29389.1"/>
    </source>
</evidence>
<evidence type="ECO:0008006" key="3">
    <source>
        <dbReference type="Google" id="ProtNLM"/>
    </source>
</evidence>
<accession>A0A1B1K9Z2</accession>
<name>A0A1B1K9Z2_RHOOP</name>
<dbReference type="Proteomes" id="UP000186108">
    <property type="component" value="Chromosome"/>
</dbReference>
<dbReference type="EMBL" id="CP009111">
    <property type="protein sequence ID" value="ANS29389.1"/>
    <property type="molecule type" value="Genomic_DNA"/>
</dbReference>
<evidence type="ECO:0000313" key="2">
    <source>
        <dbReference type="Proteomes" id="UP000186108"/>
    </source>
</evidence>
<dbReference type="AlphaFoldDB" id="A0A1B1K9Z2"/>
<dbReference type="Gene3D" id="3.40.50.2020">
    <property type="match status" value="1"/>
</dbReference>
<gene>
    <name evidence="1" type="ORF">R1CP_23605</name>
</gene>
<dbReference type="SUPFAM" id="SSF53271">
    <property type="entry name" value="PRTase-like"/>
    <property type="match status" value="1"/>
</dbReference>
<protein>
    <recommendedName>
        <fullName evidence="3">Phosphoribosyltransferase</fullName>
    </recommendedName>
</protein>
<dbReference type="InterPro" id="IPR000836">
    <property type="entry name" value="PRTase_dom"/>
</dbReference>
<proteinExistence type="predicted"/>
<sequence length="315" mass="34119">MDVLSRDVLGLAQLCRWGSLTLRDWSGSEGTPGCGQRGRGMAMTLATFEPIGRPSKLLNHTVWKPVSPPNAPDRFLYLECSASIAKQFRMLNMGCVENEVPVTAHPELARFDYRFDWVFGVPKSVDTMVGLLKEVLTLGRRQHIDFTLALDWYSTAPEPGSTVFGKTEAGALVNKGKYWSDGPEKRRARGKIAESLADVIGRHPLLQSAPTVVTVPGSKADFSSFGESLARHMAERTAKKLVQTQCRSGARPPRKEDSSVELIGEFVLPGTVAGPVLIIDDVYKSGESMNAVALAARQAGASAVYGLAIAKTMAN</sequence>